<dbReference type="InterPro" id="IPR006578">
    <property type="entry name" value="MADF-dom"/>
</dbReference>
<dbReference type="SMART" id="SM00595">
    <property type="entry name" value="MADF"/>
    <property type="match status" value="1"/>
</dbReference>
<evidence type="ECO:0000259" key="2">
    <source>
        <dbReference type="PROSITE" id="PS51029"/>
    </source>
</evidence>
<proteinExistence type="predicted"/>
<dbReference type="OrthoDB" id="5984255at2759"/>
<dbReference type="GO" id="GO:0005667">
    <property type="term" value="C:transcription regulator complex"/>
    <property type="evidence" value="ECO:0007669"/>
    <property type="project" value="TreeGrafter"/>
</dbReference>
<organism evidence="3">
    <name type="scientific">Bactrocera dorsalis</name>
    <name type="common">Oriental fruit fly</name>
    <name type="synonym">Dacus dorsalis</name>
    <dbReference type="NCBI Taxonomy" id="27457"/>
    <lineage>
        <taxon>Eukaryota</taxon>
        <taxon>Metazoa</taxon>
        <taxon>Ecdysozoa</taxon>
        <taxon>Arthropoda</taxon>
        <taxon>Hexapoda</taxon>
        <taxon>Insecta</taxon>
        <taxon>Pterygota</taxon>
        <taxon>Neoptera</taxon>
        <taxon>Endopterygota</taxon>
        <taxon>Diptera</taxon>
        <taxon>Brachycera</taxon>
        <taxon>Muscomorpha</taxon>
        <taxon>Tephritoidea</taxon>
        <taxon>Tephritidae</taxon>
        <taxon>Bactrocera</taxon>
        <taxon>Bactrocera</taxon>
    </lineage>
</organism>
<name>A0A034WV67_BACDO</name>
<protein>
    <submittedName>
        <fullName evidence="3">Transcription factor Adf-1</fullName>
    </submittedName>
</protein>
<reference evidence="3" key="1">
    <citation type="journal article" date="2014" name="BMC Genomics">
        <title>Characterizing the developmental transcriptome of the oriental fruit fly, Bactrocera dorsalis (Diptera: Tephritidae) through comparative genomic analysis with Drosophila melanogaster utilizing modENCODE datasets.</title>
        <authorList>
            <person name="Geib S.M."/>
            <person name="Calla B."/>
            <person name="Hall B."/>
            <person name="Hou S."/>
            <person name="Manoukis N.C."/>
        </authorList>
    </citation>
    <scope>NUCLEOTIDE SEQUENCE</scope>
    <source>
        <strain evidence="3">Punador</strain>
    </source>
</reference>
<gene>
    <name evidence="3" type="primary">ADF1</name>
</gene>
<feature type="non-terminal residue" evidence="3">
    <location>
        <position position="1"/>
    </location>
</feature>
<evidence type="ECO:0000313" key="3">
    <source>
        <dbReference type="EMBL" id="JAC58105.1"/>
    </source>
</evidence>
<feature type="domain" description="MADF" evidence="2">
    <location>
        <begin position="36"/>
        <end position="123"/>
    </location>
</feature>
<dbReference type="GO" id="GO:0006357">
    <property type="term" value="P:regulation of transcription by RNA polymerase II"/>
    <property type="evidence" value="ECO:0007669"/>
    <property type="project" value="TreeGrafter"/>
</dbReference>
<dbReference type="Pfam" id="PF10545">
    <property type="entry name" value="MADF_DNA_bdg"/>
    <property type="match status" value="1"/>
</dbReference>
<accession>A0A034WV67</accession>
<dbReference type="PROSITE" id="PS51029">
    <property type="entry name" value="MADF"/>
    <property type="match status" value="1"/>
</dbReference>
<dbReference type="AlphaFoldDB" id="A0A034WV67"/>
<dbReference type="EMBL" id="GAKP01000847">
    <property type="protein sequence ID" value="JAC58105.1"/>
    <property type="molecule type" value="Transcribed_RNA"/>
</dbReference>
<dbReference type="PANTHER" id="PTHR12243:SF67">
    <property type="entry name" value="COREPRESSOR OF PANGOLIN, ISOFORM A-RELATED"/>
    <property type="match status" value="1"/>
</dbReference>
<sequence>ETVYNHTMDSCVVKTQISGQDCKLFEIPLTMDLDDMLIKEVRNRPYLYDRTHPDYKSLKKKDYAWRHISVMLKLSETQCRRRWKSLRDSYKRCKRMKTDGTGDSTRKKWRYLEPMSFLERVKGPHRIIRSSSEEMDPISVDEALELLDEDSANSSFWEQENSPSISADAHAQRASASSPCRPSDVHEQKASESSPCRPSDACGQWNSQKKDDDKFKEFLELAGSSISNTCAAFVQKAQRQDSIALHFSSLAAKITEAGLPPKVVNQIEAKVSAIVFGEIDKFYSGHIK</sequence>
<dbReference type="GO" id="GO:0005634">
    <property type="term" value="C:nucleus"/>
    <property type="evidence" value="ECO:0007669"/>
    <property type="project" value="TreeGrafter"/>
</dbReference>
<dbReference type="InterPro" id="IPR039353">
    <property type="entry name" value="TF_Adf1"/>
</dbReference>
<feature type="region of interest" description="Disordered" evidence="1">
    <location>
        <begin position="157"/>
        <end position="208"/>
    </location>
</feature>
<dbReference type="PANTHER" id="PTHR12243">
    <property type="entry name" value="MADF DOMAIN TRANSCRIPTION FACTOR"/>
    <property type="match status" value="1"/>
</dbReference>
<evidence type="ECO:0000256" key="1">
    <source>
        <dbReference type="SAM" id="MobiDB-lite"/>
    </source>
</evidence>